<evidence type="ECO:0000256" key="1">
    <source>
        <dbReference type="SAM" id="MobiDB-lite"/>
    </source>
</evidence>
<feature type="compositionally biased region" description="Polar residues" evidence="1">
    <location>
        <begin position="16"/>
        <end position="26"/>
    </location>
</feature>
<feature type="compositionally biased region" description="Basic and acidic residues" evidence="1">
    <location>
        <begin position="35"/>
        <end position="47"/>
    </location>
</feature>
<reference evidence="2 3" key="1">
    <citation type="submission" date="2019-05" db="EMBL/GenBank/DDBJ databases">
        <title>Another draft genome of Portunus trituberculatus and its Hox gene families provides insights of decapod evolution.</title>
        <authorList>
            <person name="Jeong J.-H."/>
            <person name="Song I."/>
            <person name="Kim S."/>
            <person name="Choi T."/>
            <person name="Kim D."/>
            <person name="Ryu S."/>
            <person name="Kim W."/>
        </authorList>
    </citation>
    <scope>NUCLEOTIDE SEQUENCE [LARGE SCALE GENOMIC DNA]</scope>
    <source>
        <tissue evidence="2">Muscle</tissue>
    </source>
</reference>
<feature type="region of interest" description="Disordered" evidence="1">
    <location>
        <begin position="1"/>
        <end position="78"/>
    </location>
</feature>
<name>A0A5B7DDI2_PORTR</name>
<accession>A0A5B7DDI2</accession>
<dbReference type="AlphaFoldDB" id="A0A5B7DDI2"/>
<protein>
    <submittedName>
        <fullName evidence="2">Uncharacterized protein</fullName>
    </submittedName>
</protein>
<sequence length="78" mass="8259">MSPPGCALPLPRCANPSLTINATTMQVRPPGGPQRRPDPKAQKDPHSWARGRGSCQGTPATIGTIYSPEKHSSSNIAR</sequence>
<evidence type="ECO:0000313" key="3">
    <source>
        <dbReference type="Proteomes" id="UP000324222"/>
    </source>
</evidence>
<evidence type="ECO:0000313" key="2">
    <source>
        <dbReference type="EMBL" id="MPC19115.1"/>
    </source>
</evidence>
<gene>
    <name evidence="2" type="ORF">E2C01_012023</name>
</gene>
<organism evidence="2 3">
    <name type="scientific">Portunus trituberculatus</name>
    <name type="common">Swimming crab</name>
    <name type="synonym">Neptunus trituberculatus</name>
    <dbReference type="NCBI Taxonomy" id="210409"/>
    <lineage>
        <taxon>Eukaryota</taxon>
        <taxon>Metazoa</taxon>
        <taxon>Ecdysozoa</taxon>
        <taxon>Arthropoda</taxon>
        <taxon>Crustacea</taxon>
        <taxon>Multicrustacea</taxon>
        <taxon>Malacostraca</taxon>
        <taxon>Eumalacostraca</taxon>
        <taxon>Eucarida</taxon>
        <taxon>Decapoda</taxon>
        <taxon>Pleocyemata</taxon>
        <taxon>Brachyura</taxon>
        <taxon>Eubrachyura</taxon>
        <taxon>Portunoidea</taxon>
        <taxon>Portunidae</taxon>
        <taxon>Portuninae</taxon>
        <taxon>Portunus</taxon>
    </lineage>
</organism>
<proteinExistence type="predicted"/>
<keyword evidence="3" id="KW-1185">Reference proteome</keyword>
<dbReference type="EMBL" id="VSRR010000741">
    <property type="protein sequence ID" value="MPC19115.1"/>
    <property type="molecule type" value="Genomic_DNA"/>
</dbReference>
<comment type="caution">
    <text evidence="2">The sequence shown here is derived from an EMBL/GenBank/DDBJ whole genome shotgun (WGS) entry which is preliminary data.</text>
</comment>
<dbReference type="Proteomes" id="UP000324222">
    <property type="component" value="Unassembled WGS sequence"/>
</dbReference>